<dbReference type="AlphaFoldDB" id="A0A8B5UM08"/>
<proteinExistence type="predicted"/>
<gene>
    <name evidence="1" type="ORF">FJU42_04295</name>
</gene>
<reference evidence="1 2" key="1">
    <citation type="submission" date="2019-06" db="EMBL/GenBank/DDBJ databases">
        <title>A Diverse Panel of Clinical Acinetobacter baumannii for Research Use.</title>
        <authorList>
            <person name="Mcgann P."/>
            <person name="Snesrud E."/>
            <person name="Galac M.R."/>
        </authorList>
    </citation>
    <scope>NUCLEOTIDE SEQUENCE [LARGE SCALE GENOMIC DNA]</scope>
    <source>
        <strain evidence="1 2">MRSN14237</strain>
    </source>
</reference>
<comment type="caution">
    <text evidence="1">The sequence shown here is derived from an EMBL/GenBank/DDBJ whole genome shotgun (WGS) entry which is preliminary data.</text>
</comment>
<dbReference type="EMBL" id="VHGY01000009">
    <property type="protein sequence ID" value="TPU67439.1"/>
    <property type="molecule type" value="Genomic_DNA"/>
</dbReference>
<evidence type="ECO:0000313" key="1">
    <source>
        <dbReference type="EMBL" id="TPU67439.1"/>
    </source>
</evidence>
<sequence length="157" mass="18328">MKKMNKVLIGHQIEQFKLHCLKLWFVGDLAATYQNSDLFDYFIHDSGFVYWFKEQIRQLWDFWQSAQSNKPIGDYPVYSVVGLDLEVNEPHLILGDDYLMVSECFHTNDGDEAQEKLQQFKKAFPKVMVTNNAIISLEYLGIKKKELEKELGITNEG</sequence>
<organism evidence="1 2">
    <name type="scientific">Acinetobacter baumannii</name>
    <dbReference type="NCBI Taxonomy" id="470"/>
    <lineage>
        <taxon>Bacteria</taxon>
        <taxon>Pseudomonadati</taxon>
        <taxon>Pseudomonadota</taxon>
        <taxon>Gammaproteobacteria</taxon>
        <taxon>Moraxellales</taxon>
        <taxon>Moraxellaceae</taxon>
        <taxon>Acinetobacter</taxon>
        <taxon>Acinetobacter calcoaceticus/baumannii complex</taxon>
    </lineage>
</organism>
<protein>
    <submittedName>
        <fullName evidence="1">Uncharacterized protein</fullName>
    </submittedName>
</protein>
<name>A0A8B5UM08_ACIBA</name>
<dbReference type="Proteomes" id="UP000315888">
    <property type="component" value="Unassembled WGS sequence"/>
</dbReference>
<evidence type="ECO:0000313" key="2">
    <source>
        <dbReference type="Proteomes" id="UP000315888"/>
    </source>
</evidence>
<accession>A0A8B5UM08</accession>
<dbReference type="RefSeq" id="WP_140973261.1">
    <property type="nucleotide sequence ID" value="NZ_VHGY01000009.1"/>
</dbReference>